<keyword evidence="3" id="KW-1185">Reference proteome</keyword>
<evidence type="ECO:0000313" key="3">
    <source>
        <dbReference type="Proteomes" id="UP001597138"/>
    </source>
</evidence>
<dbReference type="EMBL" id="JBHUDZ010000018">
    <property type="protein sequence ID" value="MFD1605484.1"/>
    <property type="molecule type" value="Genomic_DNA"/>
</dbReference>
<name>A0ABW4HJ65_9FLAO</name>
<keyword evidence="1" id="KW-1133">Transmembrane helix</keyword>
<comment type="caution">
    <text evidence="2">The sequence shown here is derived from an EMBL/GenBank/DDBJ whole genome shotgun (WGS) entry which is preliminary data.</text>
</comment>
<proteinExistence type="predicted"/>
<dbReference type="RefSeq" id="WP_379813304.1">
    <property type="nucleotide sequence ID" value="NZ_JBHUDZ010000018.1"/>
</dbReference>
<keyword evidence="1" id="KW-0812">Transmembrane</keyword>
<dbReference type="PROSITE" id="PS51257">
    <property type="entry name" value="PROKAR_LIPOPROTEIN"/>
    <property type="match status" value="1"/>
</dbReference>
<keyword evidence="1" id="KW-0472">Membrane</keyword>
<organism evidence="2 3">
    <name type="scientific">Flavobacterium artemisiae</name>
    <dbReference type="NCBI Taxonomy" id="2126556"/>
    <lineage>
        <taxon>Bacteria</taxon>
        <taxon>Pseudomonadati</taxon>
        <taxon>Bacteroidota</taxon>
        <taxon>Flavobacteriia</taxon>
        <taxon>Flavobacteriales</taxon>
        <taxon>Flavobacteriaceae</taxon>
        <taxon>Flavobacterium</taxon>
    </lineage>
</organism>
<evidence type="ECO:0000313" key="2">
    <source>
        <dbReference type="EMBL" id="MFD1605484.1"/>
    </source>
</evidence>
<reference evidence="3" key="1">
    <citation type="journal article" date="2019" name="Int. J. Syst. Evol. Microbiol.">
        <title>The Global Catalogue of Microorganisms (GCM) 10K type strain sequencing project: providing services to taxonomists for standard genome sequencing and annotation.</title>
        <authorList>
            <consortium name="The Broad Institute Genomics Platform"/>
            <consortium name="The Broad Institute Genome Sequencing Center for Infectious Disease"/>
            <person name="Wu L."/>
            <person name="Ma J."/>
        </authorList>
    </citation>
    <scope>NUCLEOTIDE SEQUENCE [LARGE SCALE GENOMIC DNA]</scope>
    <source>
        <strain evidence="3">CCUG 70865</strain>
    </source>
</reference>
<feature type="transmembrane region" description="Helical" evidence="1">
    <location>
        <begin position="41"/>
        <end position="63"/>
    </location>
</feature>
<feature type="transmembrane region" description="Helical" evidence="1">
    <location>
        <begin position="15"/>
        <end position="35"/>
    </location>
</feature>
<evidence type="ECO:0000256" key="1">
    <source>
        <dbReference type="SAM" id="Phobius"/>
    </source>
</evidence>
<sequence length="89" mass="10472">MKLQEIFKSSSLEKFLKNMLTTFFITLTLACINFGSNANFLYLWMRSWGVAALISNSFTFFIFPNKYVRICRQNIADRILIKNAKKYLL</sequence>
<accession>A0ABW4HJ65</accession>
<dbReference type="Proteomes" id="UP001597138">
    <property type="component" value="Unassembled WGS sequence"/>
</dbReference>
<gene>
    <name evidence="2" type="ORF">ACFSC2_22300</name>
</gene>
<protein>
    <submittedName>
        <fullName evidence="2">DUF2798 domain-containing protein</fullName>
    </submittedName>
</protein>